<dbReference type="RefSeq" id="WP_036182431.1">
    <property type="nucleotide sequence ID" value="NZ_JMQN01000007.1"/>
</dbReference>
<accession>A0A081G4A3</accession>
<reference evidence="1 2" key="1">
    <citation type="submission" date="2014-04" db="EMBL/GenBank/DDBJ databases">
        <title>Marinobacterium kochiensis sp. nov., isolated from sediment sample collected from Kochi backwaters in Kerala, India.</title>
        <authorList>
            <person name="Singh A."/>
            <person name="Pinnaka A.K."/>
        </authorList>
    </citation>
    <scope>NUCLEOTIDE SEQUENCE [LARGE SCALE GENOMIC DNA]</scope>
    <source>
        <strain evidence="1 2">AK27</strain>
    </source>
</reference>
<organism evidence="1 2">
    <name type="scientific">Marinobacterium lacunae</name>
    <dbReference type="NCBI Taxonomy" id="1232683"/>
    <lineage>
        <taxon>Bacteria</taxon>
        <taxon>Pseudomonadati</taxon>
        <taxon>Pseudomonadota</taxon>
        <taxon>Gammaproteobacteria</taxon>
        <taxon>Oceanospirillales</taxon>
        <taxon>Oceanospirillaceae</taxon>
        <taxon>Marinobacterium</taxon>
    </lineage>
</organism>
<comment type="caution">
    <text evidence="1">The sequence shown here is derived from an EMBL/GenBank/DDBJ whole genome shotgun (WGS) entry which is preliminary data.</text>
</comment>
<gene>
    <name evidence="1" type="ORF">ADIMK_0130</name>
</gene>
<protein>
    <submittedName>
        <fullName evidence="1">Uncharacterized protein</fullName>
    </submittedName>
</protein>
<dbReference type="Proteomes" id="UP000028252">
    <property type="component" value="Unassembled WGS sequence"/>
</dbReference>
<keyword evidence="2" id="KW-1185">Reference proteome</keyword>
<dbReference type="EMBL" id="JMQN01000007">
    <property type="protein sequence ID" value="KEA65608.1"/>
    <property type="molecule type" value="Genomic_DNA"/>
</dbReference>
<dbReference type="AlphaFoldDB" id="A0A081G4A3"/>
<sequence>MYTPTITLFRAGSAALLLTLGIGNAVASERWSDLTVQGDQSLEHSLTALNESLQLSYAEDDRLATLADPRPYDFATTAIASTDVPQPVMAQADTSDFGYPVSDGRSLNANLELLNYALVTRGDDLFLQIVADATGKRRSFDSVAMNINEFNAVEQYQFALLGIEAEFGPPVWDGSTLDNSIDGLNQYLADSALREQMLAGAVPAVTGASMDRYLASAHWNN</sequence>
<name>A0A081G4A3_9GAMM</name>
<proteinExistence type="predicted"/>
<evidence type="ECO:0000313" key="1">
    <source>
        <dbReference type="EMBL" id="KEA65608.1"/>
    </source>
</evidence>
<evidence type="ECO:0000313" key="2">
    <source>
        <dbReference type="Proteomes" id="UP000028252"/>
    </source>
</evidence>
<dbReference type="PATRIC" id="fig|1232683.4.peg.127"/>